<dbReference type="InterPro" id="IPR016130">
    <property type="entry name" value="Tyr_Pase_AS"/>
</dbReference>
<evidence type="ECO:0000259" key="4">
    <source>
        <dbReference type="PROSITE" id="PS50056"/>
    </source>
</evidence>
<feature type="compositionally biased region" description="Low complexity" evidence="2">
    <location>
        <begin position="319"/>
        <end position="332"/>
    </location>
</feature>
<feature type="compositionally biased region" description="Low complexity" evidence="2">
    <location>
        <begin position="65"/>
        <end position="74"/>
    </location>
</feature>
<evidence type="ECO:0000256" key="1">
    <source>
        <dbReference type="ARBA" id="ARBA00009649"/>
    </source>
</evidence>
<dbReference type="EMBL" id="MU853428">
    <property type="protein sequence ID" value="KAK4131092.1"/>
    <property type="molecule type" value="Genomic_DNA"/>
</dbReference>
<dbReference type="SUPFAM" id="SSF52799">
    <property type="entry name" value="(Phosphotyrosine protein) phosphatases II"/>
    <property type="match status" value="1"/>
</dbReference>
<accession>A0AAN6ZAH3</accession>
<dbReference type="InterPro" id="IPR050348">
    <property type="entry name" value="Protein-Tyr_Phosphatase"/>
</dbReference>
<dbReference type="Gene3D" id="3.90.190.10">
    <property type="entry name" value="Protein tyrosine phosphatase superfamily"/>
    <property type="match status" value="1"/>
</dbReference>
<sequence length="518" mass="57245">MDHLQRFHRRRKDVAPPTLITNDLPGAKTTPPPADLPPQPPMRPFQKLSPFRVFHRSSGKRARDSPPASLPHSPAAVPVLAAGCAGGRPVSPLSLKTDPAGDGAHKVVAKAPKMPAFLDLTEQEIESKFSELVWRERNRLMQSITNPSPDFRWARVTGPHLKALDRYMNVQPWHNNRIKLHVPPGHVDYVNASPIMLAPSSACASREPDRYIAMQGPKHASTDHVWRMVVEQLDSPGVIVMLTETHEGPMEKCYPYFPRSKDDPPLEINERDEFGDGFRATVRCEGLEETPAGDAIELRKLVIRSPLPPNPPPRPSSPSPSVLLPSTSTTPLGPRPTAPADGEDRVVHHFLYKRWPDFGVPSLEDLDSFFTLMRLSRAKNASAASPRIVHCSAGVGRSGTFIALEHLMRELEAGALEGWDERFGAGGAGGTTPVSPGSFEFGAEGQDLVFETVDLLREQRRTMVQAESQYLFVYRVLRELWVSKYGAPAGEPRRDDEDDDGTTGEPAAKRLEVDPFVE</sequence>
<dbReference type="InterPro" id="IPR000387">
    <property type="entry name" value="Tyr_Pase_dom"/>
</dbReference>
<dbReference type="AlphaFoldDB" id="A0AAN6ZAH3"/>
<organism evidence="5 6">
    <name type="scientific">Trichocladium antarcticum</name>
    <dbReference type="NCBI Taxonomy" id="1450529"/>
    <lineage>
        <taxon>Eukaryota</taxon>
        <taxon>Fungi</taxon>
        <taxon>Dikarya</taxon>
        <taxon>Ascomycota</taxon>
        <taxon>Pezizomycotina</taxon>
        <taxon>Sordariomycetes</taxon>
        <taxon>Sordariomycetidae</taxon>
        <taxon>Sordariales</taxon>
        <taxon>Chaetomiaceae</taxon>
        <taxon>Trichocladium</taxon>
    </lineage>
</organism>
<feature type="region of interest" description="Disordered" evidence="2">
    <location>
        <begin position="304"/>
        <end position="341"/>
    </location>
</feature>
<dbReference type="PRINTS" id="PR00700">
    <property type="entry name" value="PRTYPHPHTASE"/>
</dbReference>
<gene>
    <name evidence="5" type="ORF">BT67DRAFT_389092</name>
</gene>
<feature type="domain" description="Tyrosine specific protein phosphatases" evidence="4">
    <location>
        <begin position="367"/>
        <end position="471"/>
    </location>
</feature>
<dbReference type="Proteomes" id="UP001304895">
    <property type="component" value="Unassembled WGS sequence"/>
</dbReference>
<dbReference type="InterPro" id="IPR000242">
    <property type="entry name" value="PTP_cat"/>
</dbReference>
<dbReference type="PROSITE" id="PS50055">
    <property type="entry name" value="TYR_PHOSPHATASE_PTP"/>
    <property type="match status" value="1"/>
</dbReference>
<evidence type="ECO:0000313" key="5">
    <source>
        <dbReference type="EMBL" id="KAK4131092.1"/>
    </source>
</evidence>
<feature type="region of interest" description="Disordered" evidence="2">
    <location>
        <begin position="487"/>
        <end position="518"/>
    </location>
</feature>
<dbReference type="InterPro" id="IPR029021">
    <property type="entry name" value="Prot-tyrosine_phosphatase-like"/>
</dbReference>
<dbReference type="PANTHER" id="PTHR19134">
    <property type="entry name" value="RECEPTOR-TYPE TYROSINE-PROTEIN PHOSPHATASE"/>
    <property type="match status" value="1"/>
</dbReference>
<name>A0AAN6ZAH3_9PEZI</name>
<feature type="compositionally biased region" description="Pro residues" evidence="2">
    <location>
        <begin position="30"/>
        <end position="43"/>
    </location>
</feature>
<reference evidence="5" key="2">
    <citation type="submission" date="2023-05" db="EMBL/GenBank/DDBJ databases">
        <authorList>
            <consortium name="Lawrence Berkeley National Laboratory"/>
            <person name="Steindorff A."/>
            <person name="Hensen N."/>
            <person name="Bonometti L."/>
            <person name="Westerberg I."/>
            <person name="Brannstrom I.O."/>
            <person name="Guillou S."/>
            <person name="Cros-Aarteil S."/>
            <person name="Calhoun S."/>
            <person name="Haridas S."/>
            <person name="Kuo A."/>
            <person name="Mondo S."/>
            <person name="Pangilinan J."/>
            <person name="Riley R."/>
            <person name="Labutti K."/>
            <person name="Andreopoulos B."/>
            <person name="Lipzen A."/>
            <person name="Chen C."/>
            <person name="Yanf M."/>
            <person name="Daum C."/>
            <person name="Ng V."/>
            <person name="Clum A."/>
            <person name="Ohm R."/>
            <person name="Martin F."/>
            <person name="Silar P."/>
            <person name="Natvig D."/>
            <person name="Lalanne C."/>
            <person name="Gautier V."/>
            <person name="Ament-Velasquez S.L."/>
            <person name="Kruys A."/>
            <person name="Hutchinson M.I."/>
            <person name="Powell A.J."/>
            <person name="Barry K."/>
            <person name="Miller A.N."/>
            <person name="Grigoriev I.V."/>
            <person name="Debuchy R."/>
            <person name="Gladieux P."/>
            <person name="Thoren M.H."/>
            <person name="Johannesson H."/>
        </authorList>
    </citation>
    <scope>NUCLEOTIDE SEQUENCE</scope>
    <source>
        <strain evidence="5">CBS 123565</strain>
    </source>
</reference>
<feature type="region of interest" description="Disordered" evidence="2">
    <location>
        <begin position="1"/>
        <end position="74"/>
    </location>
</feature>
<dbReference type="PROSITE" id="PS50056">
    <property type="entry name" value="TYR_PHOSPHATASE_2"/>
    <property type="match status" value="1"/>
</dbReference>
<dbReference type="SMART" id="SM00404">
    <property type="entry name" value="PTPc_motif"/>
    <property type="match status" value="1"/>
</dbReference>
<feature type="compositionally biased region" description="Basic and acidic residues" evidence="2">
    <location>
        <begin position="507"/>
        <end position="518"/>
    </location>
</feature>
<feature type="compositionally biased region" description="Basic residues" evidence="2">
    <location>
        <begin position="1"/>
        <end position="12"/>
    </location>
</feature>
<reference evidence="5" key="1">
    <citation type="journal article" date="2023" name="Mol. Phylogenet. Evol.">
        <title>Genome-scale phylogeny and comparative genomics of the fungal order Sordariales.</title>
        <authorList>
            <person name="Hensen N."/>
            <person name="Bonometti L."/>
            <person name="Westerberg I."/>
            <person name="Brannstrom I.O."/>
            <person name="Guillou S."/>
            <person name="Cros-Aarteil S."/>
            <person name="Calhoun S."/>
            <person name="Haridas S."/>
            <person name="Kuo A."/>
            <person name="Mondo S."/>
            <person name="Pangilinan J."/>
            <person name="Riley R."/>
            <person name="LaButti K."/>
            <person name="Andreopoulos B."/>
            <person name="Lipzen A."/>
            <person name="Chen C."/>
            <person name="Yan M."/>
            <person name="Daum C."/>
            <person name="Ng V."/>
            <person name="Clum A."/>
            <person name="Steindorff A."/>
            <person name="Ohm R.A."/>
            <person name="Martin F."/>
            <person name="Silar P."/>
            <person name="Natvig D.O."/>
            <person name="Lalanne C."/>
            <person name="Gautier V."/>
            <person name="Ament-Velasquez S.L."/>
            <person name="Kruys A."/>
            <person name="Hutchinson M.I."/>
            <person name="Powell A.J."/>
            <person name="Barry K."/>
            <person name="Miller A.N."/>
            <person name="Grigoriev I.V."/>
            <person name="Debuchy R."/>
            <person name="Gladieux P."/>
            <person name="Hiltunen Thoren M."/>
            <person name="Johannesson H."/>
        </authorList>
    </citation>
    <scope>NUCLEOTIDE SEQUENCE</scope>
    <source>
        <strain evidence="5">CBS 123565</strain>
    </source>
</reference>
<dbReference type="SMART" id="SM00194">
    <property type="entry name" value="PTPc"/>
    <property type="match status" value="1"/>
</dbReference>
<protein>
    <submittedName>
        <fullName evidence="5">Phosphatases II</fullName>
    </submittedName>
</protein>
<evidence type="ECO:0000259" key="3">
    <source>
        <dbReference type="PROSITE" id="PS50055"/>
    </source>
</evidence>
<comment type="similarity">
    <text evidence="1">Belongs to the protein-tyrosine phosphatase family. Non-receptor class subfamily.</text>
</comment>
<dbReference type="PROSITE" id="PS00383">
    <property type="entry name" value="TYR_PHOSPHATASE_1"/>
    <property type="match status" value="1"/>
</dbReference>
<dbReference type="InterPro" id="IPR003595">
    <property type="entry name" value="Tyr_Pase_cat"/>
</dbReference>
<keyword evidence="6" id="KW-1185">Reference proteome</keyword>
<dbReference type="Pfam" id="PF00102">
    <property type="entry name" value="Y_phosphatase"/>
    <property type="match status" value="3"/>
</dbReference>
<comment type="caution">
    <text evidence="5">The sequence shown here is derived from an EMBL/GenBank/DDBJ whole genome shotgun (WGS) entry which is preliminary data.</text>
</comment>
<feature type="domain" description="Tyrosine-protein phosphatase" evidence="3">
    <location>
        <begin position="165"/>
        <end position="480"/>
    </location>
</feature>
<dbReference type="GO" id="GO:0004725">
    <property type="term" value="F:protein tyrosine phosphatase activity"/>
    <property type="evidence" value="ECO:0007669"/>
    <property type="project" value="InterPro"/>
</dbReference>
<dbReference type="CDD" id="cd18533">
    <property type="entry name" value="PTP_fungal"/>
    <property type="match status" value="1"/>
</dbReference>
<proteinExistence type="inferred from homology"/>
<feature type="compositionally biased region" description="Pro residues" evidence="2">
    <location>
        <begin position="306"/>
        <end position="318"/>
    </location>
</feature>
<evidence type="ECO:0000313" key="6">
    <source>
        <dbReference type="Proteomes" id="UP001304895"/>
    </source>
</evidence>
<dbReference type="PANTHER" id="PTHR19134:SF449">
    <property type="entry name" value="TYROSINE-PROTEIN PHOSPHATASE 1"/>
    <property type="match status" value="1"/>
</dbReference>
<evidence type="ECO:0000256" key="2">
    <source>
        <dbReference type="SAM" id="MobiDB-lite"/>
    </source>
</evidence>